<name>A0AAJ0AA70_9PEZI</name>
<sequence>MIVVGTTIGTEATKHWVVFPLVLLLSLAGQMTEPKQLLETEGTQVADGVTSDEAVGHYTNSAGEAMALAGASCCSEVGNGAGRADRLHRRDWQAFSLCGALRLGNADLAALLNRIVGAGRWRVRVRPTLYVSSGERAKAESRRRPEPGLFCCRATLTRCVISGFDHLLFAGLCSRDRADMRGNRVTP</sequence>
<feature type="chain" id="PRO_5042555057" evidence="1">
    <location>
        <begin position="29"/>
        <end position="187"/>
    </location>
</feature>
<dbReference type="Proteomes" id="UP001224890">
    <property type="component" value="Unassembled WGS sequence"/>
</dbReference>
<keyword evidence="1" id="KW-0732">Signal</keyword>
<gene>
    <name evidence="2" type="ORF">BDP55DRAFT_681885</name>
</gene>
<organism evidence="2 3">
    <name type="scientific">Colletotrichum godetiae</name>
    <dbReference type="NCBI Taxonomy" id="1209918"/>
    <lineage>
        <taxon>Eukaryota</taxon>
        <taxon>Fungi</taxon>
        <taxon>Dikarya</taxon>
        <taxon>Ascomycota</taxon>
        <taxon>Pezizomycotina</taxon>
        <taxon>Sordariomycetes</taxon>
        <taxon>Hypocreomycetidae</taxon>
        <taxon>Glomerellales</taxon>
        <taxon>Glomerellaceae</taxon>
        <taxon>Colletotrichum</taxon>
        <taxon>Colletotrichum acutatum species complex</taxon>
    </lineage>
</organism>
<evidence type="ECO:0000313" key="2">
    <source>
        <dbReference type="EMBL" id="KAK1658688.1"/>
    </source>
</evidence>
<dbReference type="GeneID" id="85460759"/>
<reference evidence="2" key="1">
    <citation type="submission" date="2021-06" db="EMBL/GenBank/DDBJ databases">
        <title>Comparative genomics, transcriptomics and evolutionary studies reveal genomic signatures of adaptation to plant cell wall in hemibiotrophic fungi.</title>
        <authorList>
            <consortium name="DOE Joint Genome Institute"/>
            <person name="Baroncelli R."/>
            <person name="Diaz J.F."/>
            <person name="Benocci T."/>
            <person name="Peng M."/>
            <person name="Battaglia E."/>
            <person name="Haridas S."/>
            <person name="Andreopoulos W."/>
            <person name="Labutti K."/>
            <person name="Pangilinan J."/>
            <person name="Floch G.L."/>
            <person name="Makela M.R."/>
            <person name="Henrissat B."/>
            <person name="Grigoriev I.V."/>
            <person name="Crouch J.A."/>
            <person name="De Vries R.P."/>
            <person name="Sukno S.A."/>
            <person name="Thon M.R."/>
        </authorList>
    </citation>
    <scope>NUCLEOTIDE SEQUENCE</scope>
    <source>
        <strain evidence="2">CBS 193.32</strain>
    </source>
</reference>
<dbReference type="AlphaFoldDB" id="A0AAJ0AA70"/>
<accession>A0AAJ0AA70</accession>
<dbReference type="RefSeq" id="XP_060423452.1">
    <property type="nucleotide sequence ID" value="XM_060576233.1"/>
</dbReference>
<dbReference type="EMBL" id="JAHMHR010000070">
    <property type="protein sequence ID" value="KAK1658688.1"/>
    <property type="molecule type" value="Genomic_DNA"/>
</dbReference>
<protein>
    <submittedName>
        <fullName evidence="2">Uncharacterized protein</fullName>
    </submittedName>
</protein>
<proteinExistence type="predicted"/>
<evidence type="ECO:0000256" key="1">
    <source>
        <dbReference type="SAM" id="SignalP"/>
    </source>
</evidence>
<evidence type="ECO:0000313" key="3">
    <source>
        <dbReference type="Proteomes" id="UP001224890"/>
    </source>
</evidence>
<comment type="caution">
    <text evidence="2">The sequence shown here is derived from an EMBL/GenBank/DDBJ whole genome shotgun (WGS) entry which is preliminary data.</text>
</comment>
<feature type="signal peptide" evidence="1">
    <location>
        <begin position="1"/>
        <end position="28"/>
    </location>
</feature>
<keyword evidence="3" id="KW-1185">Reference proteome</keyword>